<sequence length="304" mass="33316">MVAVDDGSIDGSAALIEQWGAQSGVAVTLLQPGRVGLATALQLGLEAARGAYVARMDGDDVMAPQRLAKQAAFLDANSHIDVVATQARIVPEAARNPGLDRYMAWQNGCLTPEQIAREIYWESPIAHPTTMCRRRVVLAHGGYREGDFPEDYELWLRLIHAGVKLAKLPEVLLDWRDSPTRFSRADPHCARAAFDRVRADYLARDARITGARPVAVWGAGRRTRRRLDGLWARGVASVAWIDIDARKIGNRIQGAPVVAPEWLRDTAPHPFVLAAVASHGARELIEADLSDMGYQPGEDYLMVG</sequence>
<dbReference type="Pfam" id="PF00535">
    <property type="entry name" value="Glycos_transf_2"/>
    <property type="match status" value="1"/>
</dbReference>
<proteinExistence type="predicted"/>
<dbReference type="GO" id="GO:0016758">
    <property type="term" value="F:hexosyltransferase activity"/>
    <property type="evidence" value="ECO:0007669"/>
    <property type="project" value="UniProtKB-ARBA"/>
</dbReference>
<dbReference type="InterPro" id="IPR001173">
    <property type="entry name" value="Glyco_trans_2-like"/>
</dbReference>
<dbReference type="Proteomes" id="UP000194003">
    <property type="component" value="Unassembled WGS sequence"/>
</dbReference>
<dbReference type="Gene3D" id="3.90.550.10">
    <property type="entry name" value="Spore Coat Polysaccharide Biosynthesis Protein SpsA, Chain A"/>
    <property type="match status" value="1"/>
</dbReference>
<comment type="caution">
    <text evidence="2">The sequence shown here is derived from an EMBL/GenBank/DDBJ whole genome shotgun (WGS) entry which is preliminary data.</text>
</comment>
<dbReference type="STRING" id="1434232.MAIT1_04358"/>
<keyword evidence="2" id="KW-0808">Transferase</keyword>
<evidence type="ECO:0000313" key="3">
    <source>
        <dbReference type="Proteomes" id="UP000194003"/>
    </source>
</evidence>
<dbReference type="SUPFAM" id="SSF53448">
    <property type="entry name" value="Nucleotide-diphospho-sugar transferases"/>
    <property type="match status" value="1"/>
</dbReference>
<organism evidence="2 3">
    <name type="scientific">Magnetofaba australis IT-1</name>
    <dbReference type="NCBI Taxonomy" id="1434232"/>
    <lineage>
        <taxon>Bacteria</taxon>
        <taxon>Pseudomonadati</taxon>
        <taxon>Pseudomonadota</taxon>
        <taxon>Magnetococcia</taxon>
        <taxon>Magnetococcales</taxon>
        <taxon>Magnetococcaceae</taxon>
        <taxon>Magnetofaba</taxon>
    </lineage>
</organism>
<dbReference type="PANTHER" id="PTHR22916:SF3">
    <property type="entry name" value="UDP-GLCNAC:BETAGAL BETA-1,3-N-ACETYLGLUCOSAMINYLTRANSFERASE-LIKE PROTEIN 1"/>
    <property type="match status" value="1"/>
</dbReference>
<dbReference type="EMBL" id="LVJN01000019">
    <property type="protein sequence ID" value="OSM04446.1"/>
    <property type="molecule type" value="Genomic_DNA"/>
</dbReference>
<gene>
    <name evidence="2" type="ORF">MAIT1_04358</name>
</gene>
<keyword evidence="3" id="KW-1185">Reference proteome</keyword>
<protein>
    <submittedName>
        <fullName evidence="2">Putative glycosyl transferase family 2 protein</fullName>
    </submittedName>
</protein>
<dbReference type="AlphaFoldDB" id="A0A1Y2K5D3"/>
<feature type="domain" description="Glycosyltransferase 2-like" evidence="1">
    <location>
        <begin position="2"/>
        <end position="138"/>
    </location>
</feature>
<evidence type="ECO:0000259" key="1">
    <source>
        <dbReference type="Pfam" id="PF00535"/>
    </source>
</evidence>
<reference evidence="2 3" key="1">
    <citation type="journal article" date="2016" name="BMC Genomics">
        <title>Combined genomic and structural analyses of a cultured magnetotactic bacterium reveals its niche adaptation to a dynamic environment.</title>
        <authorList>
            <person name="Araujo A.C."/>
            <person name="Morillo V."/>
            <person name="Cypriano J."/>
            <person name="Teixeira L.C."/>
            <person name="Leao P."/>
            <person name="Lyra S."/>
            <person name="Almeida L.G."/>
            <person name="Bazylinski D.A."/>
            <person name="Vasconcellos A.T."/>
            <person name="Abreu F."/>
            <person name="Lins U."/>
        </authorList>
    </citation>
    <scope>NUCLEOTIDE SEQUENCE [LARGE SCALE GENOMIC DNA]</scope>
    <source>
        <strain evidence="2 3">IT-1</strain>
    </source>
</reference>
<dbReference type="PANTHER" id="PTHR22916">
    <property type="entry name" value="GLYCOSYLTRANSFERASE"/>
    <property type="match status" value="1"/>
</dbReference>
<evidence type="ECO:0000313" key="2">
    <source>
        <dbReference type="EMBL" id="OSM04446.1"/>
    </source>
</evidence>
<dbReference type="InterPro" id="IPR029044">
    <property type="entry name" value="Nucleotide-diphossugar_trans"/>
</dbReference>
<name>A0A1Y2K5D3_9PROT</name>
<accession>A0A1Y2K5D3</accession>